<evidence type="ECO:0000313" key="1">
    <source>
        <dbReference type="EMBL" id="PIL19323.1"/>
    </source>
</evidence>
<dbReference type="EMBL" id="AWWI01000100">
    <property type="protein sequence ID" value="PIL19323.1"/>
    <property type="molecule type" value="Genomic_DNA"/>
</dbReference>
<accession>A0A2G8RCV6</accession>
<proteinExistence type="predicted"/>
<dbReference type="AlphaFoldDB" id="A0A2G8RCV6"/>
<gene>
    <name evidence="1" type="ORF">P775_14340</name>
</gene>
<evidence type="ECO:0000313" key="2">
    <source>
        <dbReference type="Proteomes" id="UP000231259"/>
    </source>
</evidence>
<dbReference type="Proteomes" id="UP000231259">
    <property type="component" value="Unassembled WGS sequence"/>
</dbReference>
<sequence>MDQTMIGSGLVIGTSFKPHAHALVISDFGPPTKRFDRVGHTPCVADSCLISSDQLIANKR</sequence>
<comment type="caution">
    <text evidence="1">The sequence shown here is derived from an EMBL/GenBank/DDBJ whole genome shotgun (WGS) entry which is preliminary data.</text>
</comment>
<reference evidence="1 2" key="1">
    <citation type="submission" date="2013-09" db="EMBL/GenBank/DDBJ databases">
        <title>Genome sequencing of Phaeobacter antarcticus sp. nov. SM1211.</title>
        <authorList>
            <person name="Zhang X.-Y."/>
            <person name="Liu C."/>
            <person name="Chen X.-L."/>
            <person name="Xie B.-B."/>
            <person name="Qin Q.-L."/>
            <person name="Rong J.-C."/>
            <person name="Zhang Y.-Z."/>
        </authorList>
    </citation>
    <scope>NUCLEOTIDE SEQUENCE [LARGE SCALE GENOMIC DNA]</scope>
    <source>
        <strain evidence="1 2">SM1211</strain>
    </source>
</reference>
<organism evidence="1 2">
    <name type="scientific">Puniceibacterium antarcticum</name>
    <dbReference type="NCBI Taxonomy" id="1206336"/>
    <lineage>
        <taxon>Bacteria</taxon>
        <taxon>Pseudomonadati</taxon>
        <taxon>Pseudomonadota</taxon>
        <taxon>Alphaproteobacteria</taxon>
        <taxon>Rhodobacterales</taxon>
        <taxon>Paracoccaceae</taxon>
        <taxon>Puniceibacterium</taxon>
    </lineage>
</organism>
<name>A0A2G8RCV6_9RHOB</name>
<keyword evidence="2" id="KW-1185">Reference proteome</keyword>
<protein>
    <submittedName>
        <fullName evidence="1">Uncharacterized protein</fullName>
    </submittedName>
</protein>